<accession>A0A8J9YLS6</accession>
<feature type="compositionally biased region" description="Basic and acidic residues" evidence="1">
    <location>
        <begin position="227"/>
        <end position="245"/>
    </location>
</feature>
<dbReference type="AlphaFoldDB" id="A0A8J9YLS6"/>
<gene>
    <name evidence="2" type="primary">Hypp701</name>
    <name evidence="2" type="ORF">BLAG_LOCUS2145</name>
</gene>
<keyword evidence="3" id="KW-1185">Reference proteome</keyword>
<feature type="region of interest" description="Disordered" evidence="1">
    <location>
        <begin position="1"/>
        <end position="21"/>
    </location>
</feature>
<name>A0A8J9YLS6_BRALA</name>
<dbReference type="Proteomes" id="UP000838412">
    <property type="component" value="Chromosome 1"/>
</dbReference>
<reference evidence="2" key="1">
    <citation type="submission" date="2022-01" db="EMBL/GenBank/DDBJ databases">
        <authorList>
            <person name="Braso-Vives M."/>
        </authorList>
    </citation>
    <scope>NUCLEOTIDE SEQUENCE</scope>
</reference>
<feature type="region of interest" description="Disordered" evidence="1">
    <location>
        <begin position="227"/>
        <end position="249"/>
    </location>
</feature>
<organism evidence="2 3">
    <name type="scientific">Branchiostoma lanceolatum</name>
    <name type="common">Common lancelet</name>
    <name type="synonym">Amphioxus lanceolatum</name>
    <dbReference type="NCBI Taxonomy" id="7740"/>
    <lineage>
        <taxon>Eukaryota</taxon>
        <taxon>Metazoa</taxon>
        <taxon>Chordata</taxon>
        <taxon>Cephalochordata</taxon>
        <taxon>Leptocardii</taxon>
        <taxon>Amphioxiformes</taxon>
        <taxon>Branchiostomatidae</taxon>
        <taxon>Branchiostoma</taxon>
    </lineage>
</organism>
<evidence type="ECO:0000313" key="2">
    <source>
        <dbReference type="EMBL" id="CAH1233369.1"/>
    </source>
</evidence>
<dbReference type="EMBL" id="OV696686">
    <property type="protein sequence ID" value="CAH1233369.1"/>
    <property type="molecule type" value="Genomic_DNA"/>
</dbReference>
<evidence type="ECO:0000313" key="3">
    <source>
        <dbReference type="Proteomes" id="UP000838412"/>
    </source>
</evidence>
<protein>
    <submittedName>
        <fullName evidence="2">Hypp701 protein</fullName>
    </submittedName>
</protein>
<evidence type="ECO:0000256" key="1">
    <source>
        <dbReference type="SAM" id="MobiDB-lite"/>
    </source>
</evidence>
<proteinExistence type="predicted"/>
<sequence length="309" mass="33875">MSYTSAVMDGNALDTAPTAPDAPPAPYCKPVFFLEKDVHAVSSSESYFTNVELTRTRRTQRCARVKQAERRKAEPNQQLRCTMVTCDTDGGTGTETPPPCWGSRRMRRRRILMRAGLGLDNDQSGLAIFDVYKAHTRSAGKAKAVNIKPVFVPASCTCELQPLDSDGCVNDALKKDLTQSVTDFYAQTLAKALEEGSAIEDVKVDLWLSAIQLLHASWFWGTGDKNKEDGGGGTVRNREGEEKVVRGAGDGESSMEVIVEMTPILFASGIQIKKMQAELHCAEQQTQSLQESLAAKQLHGGRLMSWSRT</sequence>